<comment type="caution">
    <text evidence="1">The sequence shown here is derived from an EMBL/GenBank/DDBJ whole genome shotgun (WGS) entry which is preliminary data.</text>
</comment>
<dbReference type="Proteomes" id="UP001372834">
    <property type="component" value="Unassembled WGS sequence"/>
</dbReference>
<reference evidence="1 2" key="1">
    <citation type="submission" date="2023-10" db="EMBL/GenBank/DDBJ databases">
        <title>Genomes of two closely related lineages of the louse Polyplax serrata with different host specificities.</title>
        <authorList>
            <person name="Martinu J."/>
            <person name="Tarabai H."/>
            <person name="Stefka J."/>
            <person name="Hypsa V."/>
        </authorList>
    </citation>
    <scope>NUCLEOTIDE SEQUENCE [LARGE SCALE GENOMIC DNA]</scope>
    <source>
        <strain evidence="1">HR10_N</strain>
    </source>
</reference>
<organism evidence="1 2">
    <name type="scientific">Polyplax serrata</name>
    <name type="common">Common mouse louse</name>
    <dbReference type="NCBI Taxonomy" id="468196"/>
    <lineage>
        <taxon>Eukaryota</taxon>
        <taxon>Metazoa</taxon>
        <taxon>Ecdysozoa</taxon>
        <taxon>Arthropoda</taxon>
        <taxon>Hexapoda</taxon>
        <taxon>Insecta</taxon>
        <taxon>Pterygota</taxon>
        <taxon>Neoptera</taxon>
        <taxon>Paraneoptera</taxon>
        <taxon>Psocodea</taxon>
        <taxon>Troctomorpha</taxon>
        <taxon>Phthiraptera</taxon>
        <taxon>Anoplura</taxon>
        <taxon>Polyplacidae</taxon>
        <taxon>Polyplax</taxon>
    </lineage>
</organism>
<accession>A0AAN8PT66</accession>
<dbReference type="EMBL" id="JAWJWE010000006">
    <property type="protein sequence ID" value="KAK6632944.1"/>
    <property type="molecule type" value="Genomic_DNA"/>
</dbReference>
<proteinExistence type="predicted"/>
<dbReference type="AlphaFoldDB" id="A0AAN8PT66"/>
<sequence>MNLSWLLDNSKKQMEEKSVPKLSEAVLFVIMREKMLQIILRNFTRYNGLGLKCDHTELHFTYKFNHIHTSIFDVEDLTDFYHD</sequence>
<evidence type="ECO:0000313" key="1">
    <source>
        <dbReference type="EMBL" id="KAK6632944.1"/>
    </source>
</evidence>
<evidence type="ECO:0000313" key="2">
    <source>
        <dbReference type="Proteomes" id="UP001372834"/>
    </source>
</evidence>
<protein>
    <submittedName>
        <fullName evidence="1">Uncharacterized protein</fullName>
    </submittedName>
</protein>
<name>A0AAN8PT66_POLSC</name>
<gene>
    <name evidence="1" type="ORF">RUM43_012687</name>
</gene>